<evidence type="ECO:0000256" key="2">
    <source>
        <dbReference type="PROSITE-ProRule" id="PRU00259"/>
    </source>
</evidence>
<reference evidence="4" key="1">
    <citation type="submission" date="2023-08" db="EMBL/GenBank/DDBJ databases">
        <title>Pelteobagrus vachellii genome.</title>
        <authorList>
            <person name="Liu H."/>
        </authorList>
    </citation>
    <scope>NUCLEOTIDE SEQUENCE</scope>
    <source>
        <strain evidence="4">PRFRI_2022a</strain>
        <tissue evidence="4">Muscle</tissue>
    </source>
</reference>
<dbReference type="Proteomes" id="UP001187315">
    <property type="component" value="Unassembled WGS sequence"/>
</dbReference>
<dbReference type="PROSITE" id="PS50088">
    <property type="entry name" value="ANK_REPEAT"/>
    <property type="match status" value="2"/>
</dbReference>
<evidence type="ECO:0000313" key="5">
    <source>
        <dbReference type="Proteomes" id="UP001187315"/>
    </source>
</evidence>
<evidence type="ECO:0000256" key="1">
    <source>
        <dbReference type="PROSITE-ProRule" id="PRU00023"/>
    </source>
</evidence>
<sequence>MESAVSSAQDFFKKYDWREVQELLSLTSCSWLFGGEDFTQPIEPPSGMIRQIQAVFQPNAIILAPCDSGVSMDYRVVHQIIQELTVGIYCFNQVPSISLEPNPDQSSACHLTPAYCDTKVGQILINIDYTMKALWHGAYIPKEKRPCFLELWRSNMDMDPNRVPQAEKDKIAEFLAAGLVDISDDPCYQGIYEEDKHNPDPTYEPNSAEEQNFFAQYTENILLKITSYLTRVYQHENLFIFEGTYSLSNVVRLTEDTLELNTYQRLQQRLSCHMRLVKKHLGCKVELARDLAYLKLISFLVPFLIGLRKKMRIPDLSQMLLPFSDDLLKTERELPPLLLRPKFSCKHFPYKPNEYFHLHGGIEVDVGTPELEHITEEMKAAFMTLQNHAVSYLNDLLQDSTYKDHYPIPLSEIDGKSYSVISIALASFYPQPSSVQWWEVMNKSIKNMREQKLPLTDFQLYEQFKKTFGYAKAIQCKSVPYGLRAAAERGLSAVFHTLSRKNPLGHLGALDGRGYSLLHHAAMWNQPHIIYQLAAAGINLNQPCVGRFICSGLTPLHLAAQCGSLEALNCLIALQVDCTLVDRRGWLAVHFSAFYGQVSCVQALCRKDPGLLDIYISAEYCSTPLLLSAMSGSLEVLDYLLSNGANWRTTDSEGNNVVQLAALYFHIDILRRFIQLNLDGLPVWRILVEMLQSQENRRLEMALRCMEALCVNADPFWEHIMDAGGISVLVNILLSGRLLLQRMAAAVLCHMTKNVPVCEEMVRFGAVRVLINHLSSHHPELQSRCTVILTDLAAHSGTYQTQIAELGGVAPVVQLLTSDLQDVLVNSVRCIQALCAACPQNQTTVALCGAVPPLVDLLTVNSELLQGEACLALAELARDHRENQDLIVGMCAVTSVVQVLSCRKISSQVKAAKALEAIAHQNPLIQEHFLNQSATKHLLRLLKVFDQEVREQGATALWVLAGHTRKQQKHIAELISYRFILDLLLSTSDKMQYVGCQAVIALSRDCHAHQSGLCLENGVPPLVRLLRGSRATESTVLSGITALRTLCIGVAHTNNRHSQNVIYEEKAVPTLLELLQNHRSLQVKVQVSQTLACILMGNKELQTTFWEQENFSYDVILDLLQAQDRSVCLEAGHALALFAYNNPKQQVAIKKTGGVPVQAFETFLGSDDETERAKAAFQMIVLAKVITRSDQVTLTARGVTILVKLLQSDKNSTVVITAEFLASLAHTRAGIPDAVVTMGAIEHLSAHLYSEDEEVRTACANALGYLSFNCFAHRLLLVECRKNPSTYRALKDCLAKDAKISRKFTSEFKRQRKLGLPSLSFEAKCRPTVHLRSNKDAQKRSNTSNSTDGTRQAPEPHPRRSRTADPGALTRAREFSCALDLETLSLNNDM</sequence>
<dbReference type="SUPFAM" id="SSF48371">
    <property type="entry name" value="ARM repeat"/>
    <property type="match status" value="2"/>
</dbReference>
<keyword evidence="5" id="KW-1185">Reference proteome</keyword>
<feature type="repeat" description="ANK" evidence="1">
    <location>
        <begin position="551"/>
        <end position="583"/>
    </location>
</feature>
<dbReference type="Pfam" id="PF12796">
    <property type="entry name" value="Ank_2"/>
    <property type="match status" value="1"/>
</dbReference>
<name>A0AA88N1C2_TACVA</name>
<keyword evidence="1" id="KW-0040">ANK repeat</keyword>
<dbReference type="Pfam" id="PF00514">
    <property type="entry name" value="Arm"/>
    <property type="match status" value="2"/>
</dbReference>
<dbReference type="SMART" id="SM00185">
    <property type="entry name" value="ARM"/>
    <property type="match status" value="10"/>
</dbReference>
<evidence type="ECO:0000256" key="3">
    <source>
        <dbReference type="SAM" id="MobiDB-lite"/>
    </source>
</evidence>
<accession>A0AA88N1C2</accession>
<dbReference type="PANTHER" id="PTHR46464">
    <property type="entry name" value="ANK_REP_REGION DOMAIN-CONTAINING PROTEIN"/>
    <property type="match status" value="1"/>
</dbReference>
<feature type="repeat" description="ARM" evidence="2">
    <location>
        <begin position="1017"/>
        <end position="1046"/>
    </location>
</feature>
<proteinExistence type="predicted"/>
<protein>
    <recommendedName>
        <fullName evidence="6">Ankyrin and armadillo repeat-containing protein</fullName>
    </recommendedName>
</protein>
<dbReference type="InterPro" id="IPR043379">
    <property type="entry name" value="ANKAR"/>
</dbReference>
<dbReference type="PROSITE" id="PS50297">
    <property type="entry name" value="ANK_REP_REGION"/>
    <property type="match status" value="2"/>
</dbReference>
<dbReference type="PANTHER" id="PTHR46464:SF1">
    <property type="entry name" value="ANKYRIN AND ARMADILLO REPEAT-CONTAINING PROTEIN"/>
    <property type="match status" value="1"/>
</dbReference>
<dbReference type="SMART" id="SM00248">
    <property type="entry name" value="ANK"/>
    <property type="match status" value="5"/>
</dbReference>
<dbReference type="InterPro" id="IPR016024">
    <property type="entry name" value="ARM-type_fold"/>
</dbReference>
<comment type="caution">
    <text evidence="4">The sequence shown here is derived from an EMBL/GenBank/DDBJ whole genome shotgun (WGS) entry which is preliminary data.</text>
</comment>
<dbReference type="Pfam" id="PF13637">
    <property type="entry name" value="Ank_4"/>
    <property type="match status" value="1"/>
</dbReference>
<dbReference type="InterPro" id="IPR036770">
    <property type="entry name" value="Ankyrin_rpt-contain_sf"/>
</dbReference>
<evidence type="ECO:0000313" key="4">
    <source>
        <dbReference type="EMBL" id="KAK2849679.1"/>
    </source>
</evidence>
<dbReference type="Gene3D" id="1.25.40.20">
    <property type="entry name" value="Ankyrin repeat-containing domain"/>
    <property type="match status" value="2"/>
</dbReference>
<dbReference type="InterPro" id="IPR011989">
    <property type="entry name" value="ARM-like"/>
</dbReference>
<dbReference type="Gene3D" id="1.25.10.10">
    <property type="entry name" value="Leucine-rich Repeat Variant"/>
    <property type="match status" value="3"/>
</dbReference>
<dbReference type="InterPro" id="IPR000225">
    <property type="entry name" value="Armadillo"/>
</dbReference>
<evidence type="ECO:0008006" key="6">
    <source>
        <dbReference type="Google" id="ProtNLM"/>
    </source>
</evidence>
<dbReference type="EMBL" id="JAVHJS010000008">
    <property type="protein sequence ID" value="KAK2849679.1"/>
    <property type="molecule type" value="Genomic_DNA"/>
</dbReference>
<organism evidence="4 5">
    <name type="scientific">Tachysurus vachellii</name>
    <name type="common">Darkbarbel catfish</name>
    <name type="synonym">Pelteobagrus vachellii</name>
    <dbReference type="NCBI Taxonomy" id="175792"/>
    <lineage>
        <taxon>Eukaryota</taxon>
        <taxon>Metazoa</taxon>
        <taxon>Chordata</taxon>
        <taxon>Craniata</taxon>
        <taxon>Vertebrata</taxon>
        <taxon>Euteleostomi</taxon>
        <taxon>Actinopterygii</taxon>
        <taxon>Neopterygii</taxon>
        <taxon>Teleostei</taxon>
        <taxon>Ostariophysi</taxon>
        <taxon>Siluriformes</taxon>
        <taxon>Bagridae</taxon>
        <taxon>Tachysurus</taxon>
    </lineage>
</organism>
<dbReference type="InterPro" id="IPR002110">
    <property type="entry name" value="Ankyrin_rpt"/>
</dbReference>
<dbReference type="PROSITE" id="PS50176">
    <property type="entry name" value="ARM_REPEAT"/>
    <property type="match status" value="1"/>
</dbReference>
<feature type="compositionally biased region" description="Polar residues" evidence="3">
    <location>
        <begin position="1340"/>
        <end position="1350"/>
    </location>
</feature>
<feature type="repeat" description="ANK" evidence="1">
    <location>
        <begin position="620"/>
        <end position="652"/>
    </location>
</feature>
<gene>
    <name evidence="4" type="ORF">Q7C36_008462</name>
</gene>
<dbReference type="SUPFAM" id="SSF48403">
    <property type="entry name" value="Ankyrin repeat"/>
    <property type="match status" value="1"/>
</dbReference>
<feature type="region of interest" description="Disordered" evidence="3">
    <location>
        <begin position="1331"/>
        <end position="1368"/>
    </location>
</feature>